<keyword evidence="1 2" id="KW-0732">Signal</keyword>
<dbReference type="Gene3D" id="2.70.220.10">
    <property type="entry name" value="Ganglioside GM2 activator"/>
    <property type="match status" value="1"/>
</dbReference>
<dbReference type="GO" id="GO:0008047">
    <property type="term" value="F:enzyme activator activity"/>
    <property type="evidence" value="ECO:0007669"/>
    <property type="project" value="InterPro"/>
</dbReference>
<dbReference type="OrthoDB" id="6409159at2759"/>
<protein>
    <recommendedName>
        <fullName evidence="3">MD-2-related lipid-recognition domain-containing protein</fullName>
    </recommendedName>
</protein>
<dbReference type="PANTHER" id="PTHR17357">
    <property type="entry name" value="GM2 GANGLIOSIDE ACTIVATOR PROTEIN"/>
    <property type="match status" value="1"/>
</dbReference>
<dbReference type="Pfam" id="PF02221">
    <property type="entry name" value="E1_DerP2_DerF2"/>
    <property type="match status" value="1"/>
</dbReference>
<feature type="chain" id="PRO_5032853665" description="MD-2-related lipid-recognition domain-containing protein" evidence="2">
    <location>
        <begin position="22"/>
        <end position="351"/>
    </location>
</feature>
<accession>A0A813ZHH9</accession>
<organism evidence="4 5">
    <name type="scientific">Brachionus calyciflorus</name>
    <dbReference type="NCBI Taxonomy" id="104777"/>
    <lineage>
        <taxon>Eukaryota</taxon>
        <taxon>Metazoa</taxon>
        <taxon>Spiralia</taxon>
        <taxon>Gnathifera</taxon>
        <taxon>Rotifera</taxon>
        <taxon>Eurotatoria</taxon>
        <taxon>Monogononta</taxon>
        <taxon>Pseudotrocha</taxon>
        <taxon>Ploima</taxon>
        <taxon>Brachionidae</taxon>
        <taxon>Brachionus</taxon>
    </lineage>
</organism>
<evidence type="ECO:0000259" key="3">
    <source>
        <dbReference type="Pfam" id="PF02221"/>
    </source>
</evidence>
<dbReference type="InterPro" id="IPR036846">
    <property type="entry name" value="GM2-AP_sf"/>
</dbReference>
<reference evidence="4" key="1">
    <citation type="submission" date="2021-02" db="EMBL/GenBank/DDBJ databases">
        <authorList>
            <person name="Nowell W R."/>
        </authorList>
    </citation>
    <scope>NUCLEOTIDE SEQUENCE</scope>
    <source>
        <strain evidence="4">Ploen Becks lab</strain>
    </source>
</reference>
<dbReference type="GO" id="GO:0005319">
    <property type="term" value="F:lipid transporter activity"/>
    <property type="evidence" value="ECO:0007669"/>
    <property type="project" value="TreeGrafter"/>
</dbReference>
<evidence type="ECO:0000256" key="1">
    <source>
        <dbReference type="ARBA" id="ARBA00022729"/>
    </source>
</evidence>
<dbReference type="GO" id="GO:0006689">
    <property type="term" value="P:ganglioside catabolic process"/>
    <property type="evidence" value="ECO:0007669"/>
    <property type="project" value="InterPro"/>
</dbReference>
<dbReference type="Proteomes" id="UP000663879">
    <property type="component" value="Unassembled WGS sequence"/>
</dbReference>
<dbReference type="GO" id="GO:0009898">
    <property type="term" value="C:cytoplasmic side of plasma membrane"/>
    <property type="evidence" value="ECO:0007669"/>
    <property type="project" value="TreeGrafter"/>
</dbReference>
<evidence type="ECO:0000313" key="5">
    <source>
        <dbReference type="Proteomes" id="UP000663879"/>
    </source>
</evidence>
<proteinExistence type="predicted"/>
<comment type="caution">
    <text evidence="4">The sequence shown here is derived from an EMBL/GenBank/DDBJ whole genome shotgun (WGS) entry which is preliminary data.</text>
</comment>
<sequence length="351" mass="39378">MKIKIFIFVLILNCFIRNGECKYNLNKIFESYEKIFKKLESNEQINRPDSQLTNLQFSFSNCGPSNDPFRVKSLSLLPDPLKIPGNVTFSGDATFDTMVSSPIIMTLKIIKIVGPFKVEIPCIDNMGSCTYSDVCSMLPKPGDCPAFFKEHDIPCSCPFPAGEYSAKNVQIAVESSQKPPIGEYNIIANFQTNSTSHYEAVNILSSFILEKSQSKLEDFSGQQLGSFKRYYEDAYNLLKTAYCSEIKVNNLLHALSILFTKIDPSKIKNSSLELLDILLNKRPNVGGFGIPSNSIIEKLKVVRDSVSTLYVNVDSLNISSPLSTQQENNVDVNKIKTDENFKIIKNLTKRI</sequence>
<dbReference type="AlphaFoldDB" id="A0A813ZHH9"/>
<dbReference type="InterPro" id="IPR003172">
    <property type="entry name" value="ML_dom"/>
</dbReference>
<dbReference type="SUPFAM" id="SSF63707">
    <property type="entry name" value="Ganglioside M2 (gm2) activator"/>
    <property type="match status" value="1"/>
</dbReference>
<gene>
    <name evidence="4" type="ORF">OXX778_LOCUS11367</name>
</gene>
<evidence type="ECO:0000256" key="2">
    <source>
        <dbReference type="SAM" id="SignalP"/>
    </source>
</evidence>
<feature type="signal peptide" evidence="2">
    <location>
        <begin position="1"/>
        <end position="21"/>
    </location>
</feature>
<feature type="domain" description="MD-2-related lipid-recognition" evidence="3">
    <location>
        <begin position="57"/>
        <end position="194"/>
    </location>
</feature>
<name>A0A813ZHH9_9BILA</name>
<dbReference type="PANTHER" id="PTHR17357:SF0">
    <property type="entry name" value="GANGLIOSIDE GM2 ACTIVATOR"/>
    <property type="match status" value="1"/>
</dbReference>
<dbReference type="InterPro" id="IPR028996">
    <property type="entry name" value="GM2-AP"/>
</dbReference>
<evidence type="ECO:0000313" key="4">
    <source>
        <dbReference type="EMBL" id="CAF0900342.1"/>
    </source>
</evidence>
<dbReference type="EMBL" id="CAJNOC010001917">
    <property type="protein sequence ID" value="CAF0900342.1"/>
    <property type="molecule type" value="Genomic_DNA"/>
</dbReference>
<keyword evidence="5" id="KW-1185">Reference proteome</keyword>